<dbReference type="Proteomes" id="UP000094067">
    <property type="component" value="Unassembled WGS sequence"/>
</dbReference>
<evidence type="ECO:0000259" key="1">
    <source>
        <dbReference type="Pfam" id="PF21758"/>
    </source>
</evidence>
<dbReference type="Pfam" id="PF21758">
    <property type="entry name" value="PAC_bac"/>
    <property type="match status" value="1"/>
</dbReference>
<dbReference type="RefSeq" id="WP_069153065.1">
    <property type="nucleotide sequence ID" value="NZ_MCGH01000002.1"/>
</dbReference>
<organism evidence="2 3">
    <name type="scientific">Eisenbergiella tayi</name>
    <dbReference type="NCBI Taxonomy" id="1432052"/>
    <lineage>
        <taxon>Bacteria</taxon>
        <taxon>Bacillati</taxon>
        <taxon>Bacillota</taxon>
        <taxon>Clostridia</taxon>
        <taxon>Lachnospirales</taxon>
        <taxon>Lachnospiraceae</taxon>
        <taxon>Eisenbergiella</taxon>
    </lineage>
</organism>
<protein>
    <recommendedName>
        <fullName evidence="1">Prenylated flavin chaperone LpdD-like domain-containing protein</fullName>
    </recommendedName>
</protein>
<evidence type="ECO:0000313" key="2">
    <source>
        <dbReference type="EMBL" id="ODM07412.1"/>
    </source>
</evidence>
<sequence length="116" mass="12868">MKTFACNGEWRGRRITASVLVLDQGIRVDLYGGDLPHIGAVSAVSCDKRLETILFPGHREAVLSESWAASLNRQTGMPVAVTAGIHYDGVTREDIEEIVKVTEEMRRQVMEKISLL</sequence>
<name>A0A1E3AFA3_9FIRM</name>
<dbReference type="AlphaFoldDB" id="A0A1E3AFA3"/>
<comment type="caution">
    <text evidence="2">The sequence shown here is derived from an EMBL/GenBank/DDBJ whole genome shotgun (WGS) entry which is preliminary data.</text>
</comment>
<dbReference type="InterPro" id="IPR048844">
    <property type="entry name" value="LpdD_chaperone-like"/>
</dbReference>
<reference evidence="2 3" key="1">
    <citation type="submission" date="2016-07" db="EMBL/GenBank/DDBJ databases">
        <title>Characterization of isolates of Eisenbergiella tayi derived from blood cultures, using whole genome sequencing.</title>
        <authorList>
            <person name="Burdz T."/>
            <person name="Wiebe D."/>
            <person name="Huynh C."/>
            <person name="Bernard K."/>
        </authorList>
    </citation>
    <scope>NUCLEOTIDE SEQUENCE [LARGE SCALE GENOMIC DNA]</scope>
    <source>
        <strain evidence="2 3">NML 110608</strain>
    </source>
</reference>
<evidence type="ECO:0000313" key="3">
    <source>
        <dbReference type="Proteomes" id="UP000094067"/>
    </source>
</evidence>
<dbReference type="EMBL" id="MCGH01000002">
    <property type="protein sequence ID" value="ODM07412.1"/>
    <property type="molecule type" value="Genomic_DNA"/>
</dbReference>
<proteinExistence type="predicted"/>
<feature type="domain" description="Prenylated flavin chaperone LpdD-like" evidence="1">
    <location>
        <begin position="13"/>
        <end position="113"/>
    </location>
</feature>
<gene>
    <name evidence="2" type="ORF">BEI61_03302</name>
</gene>
<accession>A0A1E3AFA3</accession>